<protein>
    <submittedName>
        <fullName evidence="8">RHS repeat-associated core domain-containing protein</fullName>
    </submittedName>
</protein>
<dbReference type="RefSeq" id="WP_091985124.1">
    <property type="nucleotide sequence ID" value="NZ_FOLO01000022.1"/>
</dbReference>
<feature type="region of interest" description="Disordered" evidence="5">
    <location>
        <begin position="1983"/>
        <end position="2003"/>
    </location>
</feature>
<evidence type="ECO:0000256" key="5">
    <source>
        <dbReference type="SAM" id="MobiDB-lite"/>
    </source>
</evidence>
<dbReference type="SUPFAM" id="SSF69318">
    <property type="entry name" value="Integrin alpha N-terminal domain"/>
    <property type="match status" value="1"/>
</dbReference>
<reference evidence="8 9" key="1">
    <citation type="submission" date="2016-10" db="EMBL/GenBank/DDBJ databases">
        <authorList>
            <person name="de Groot N.N."/>
        </authorList>
    </citation>
    <scope>NUCLEOTIDE SEQUENCE [LARGE SCALE GENOMIC DNA]</scope>
    <source>
        <strain evidence="8 9">DSM 6059</strain>
    </source>
</reference>
<evidence type="ECO:0000256" key="1">
    <source>
        <dbReference type="ARBA" id="ARBA00004613"/>
    </source>
</evidence>
<evidence type="ECO:0000313" key="9">
    <source>
        <dbReference type="Proteomes" id="UP000198862"/>
    </source>
</evidence>
<evidence type="ECO:0000256" key="4">
    <source>
        <dbReference type="SAM" id="Coils"/>
    </source>
</evidence>
<dbReference type="InterPro" id="IPR022385">
    <property type="entry name" value="Rhs_assc_core"/>
</dbReference>
<dbReference type="PANTHER" id="PTHR32305:SF15">
    <property type="entry name" value="PROTEIN RHSA-RELATED"/>
    <property type="match status" value="1"/>
</dbReference>
<dbReference type="InterPro" id="IPR050708">
    <property type="entry name" value="T6SS_VgrG/RHS"/>
</dbReference>
<keyword evidence="4" id="KW-0175">Coiled coil</keyword>
<dbReference type="STRING" id="1123010.SAMN02745724_02841"/>
<dbReference type="GO" id="GO:0005737">
    <property type="term" value="C:cytoplasm"/>
    <property type="evidence" value="ECO:0007669"/>
    <property type="project" value="InterPro"/>
</dbReference>
<keyword evidence="6" id="KW-0732">Signal</keyword>
<evidence type="ECO:0000256" key="6">
    <source>
        <dbReference type="SAM" id="SignalP"/>
    </source>
</evidence>
<dbReference type="InterPro" id="IPR028994">
    <property type="entry name" value="Integrin_alpha_N"/>
</dbReference>
<keyword evidence="9" id="KW-1185">Reference proteome</keyword>
<comment type="subcellular location">
    <subcellularLocation>
        <location evidence="1">Secreted</location>
    </subcellularLocation>
</comment>
<accession>A0A1I1MWD3</accession>
<organism evidence="8 9">
    <name type="scientific">Pseudoalteromonas denitrificans DSM 6059</name>
    <dbReference type="NCBI Taxonomy" id="1123010"/>
    <lineage>
        <taxon>Bacteria</taxon>
        <taxon>Pseudomonadati</taxon>
        <taxon>Pseudomonadota</taxon>
        <taxon>Gammaproteobacteria</taxon>
        <taxon>Alteromonadales</taxon>
        <taxon>Pseudoalteromonadaceae</taxon>
        <taxon>Pseudoalteromonas</taxon>
    </lineage>
</organism>
<feature type="coiled-coil region" evidence="4">
    <location>
        <begin position="2411"/>
        <end position="2438"/>
    </location>
</feature>
<evidence type="ECO:0000313" key="8">
    <source>
        <dbReference type="EMBL" id="SFC89679.1"/>
    </source>
</evidence>
<keyword evidence="3" id="KW-0843">Virulence</keyword>
<dbReference type="InterPro" id="IPR003284">
    <property type="entry name" value="Sal_SpvB"/>
</dbReference>
<dbReference type="NCBIfam" id="TIGR01643">
    <property type="entry name" value="YD_repeat_2x"/>
    <property type="match status" value="1"/>
</dbReference>
<name>A0A1I1MWD3_9GAMM</name>
<sequence length="2573" mass="279377">MTHVSRRLSKVMHFCFVNLLLLLGSLSVSAQAQALNTITNLSVKGEYAYLTTQVAKSHALNACIATATKEQWILPLTGNTHVYELLAIAKKYNHPIEVVSSNTCQTGIEVVKTANINYQYSAQSAATVASNANFVARATFELAQGVTLDSVSFGLSNNGAAIQWKDAVKTNDVYTFDFGLLAQSNYKLTVKASVGTVDVEEVVSFKAGVKAIALVYTDTAGNLYIEVNGSYLKLSKDTNGTWTVTAVSAADWQKLTLIPSEFNFELGDFSGDSLEDIKLTNADGTVNVVFENSNDGYVVKAGEPELYTFTSSDFAKTNDTQRLELPTKGAGNIIASTPGQFRVDESGNATYQVPFNLPIGPAGIRPELGLGYSSANTRTGFAGVGWSLSGMSSISRCGKSHYYDDLGDAFVEDISFTADDAFCVDGQRLIEVSAGVYRTEQDSFTEYTANISGADIIGFTAETKSGETHYYGNKNNATTAVQSINSSVTGNVAVALTWLRSSIVDTHGNTINYQFKTINNTDELILDKVTYGPVTVTVHSEDKPEGQKFDRQYGYRYGQKYQQTQRLAGVTVAVSKGGSHFANRYYDIGYSTTHNRLSYIDTITECIAENTHCAKPVTFNWSVELGGGNVTLPTFSGSNPVDISTDHNGGYTRILDFNGDGISDFIEPKTDTSWQVTFGKKSREGGYTTETVSLSGSNNQDNYAFEYAKVVDINGDGRQDLLIPSYVGTQTQWHGIFYSPGVREVNECETESGHEYLCSIESKAHTLIGELVLPAATADAKDVNFADINGDGLLDMTYKITLSDKTSPQKSGSISSKIHVNLNQSIDVNAGTTNNYFAAIKGIYTSPTDGSDGQSEIKDLVWLDANGDGLTDILVKLILYKLDEMNTCNNGEPCLYPNGSKTVLLLNQGGQFTSHDTEISSLYKMKLADFNGDGMADILYPSSGTVRISTGEGFMPGIVVEALKGLEEKDYMLMDFDMDGHTDLLTYNNNNNSSWFVKRFNPTTKGFEASNAYGLQSSFAFEKKDTDIIQYGDFDGDGALDWARLRDNKWSLYYRINTSNSKNNVIKHFIDGMGNQTGVTYKPLTDSSVYEGTVEVRFPLISVTNPVYVVSEATSPDGTGTQASVKYKYANMALHGQGRGYLGFAKLTTIDGRDETYDMVTETYYNQGFDASIANPSELSEPEFIGMPTKTRQSMIKKDGTGSILLSEAVNEYKKLVTVDALDTSAPKSPYFTYIEKSTEKAYHLSGGANGVTYTDGGIKSTTTTTNGYDATGNLTSSEVILKNADDSHVFKTTSTNSYLKGGGSCAAGVSDYNTSYIKDYARFGRLTCSAVSKTVTKDNLSTTQSRMSGFGYNAQGILNTEITALGSDQQVTTEYTFNAKGNIETKTVSGKALIAGGNSGDNYSTTSFSDAISRTQTMKYDADQRFMTSQSNDLGYTTCFNVNSVTGLVTSKTTNVASCDDAALANGFTTVYRYNAFGQATATQTPNGLSKLINRSWVNASQPQLGYSETVTSSTGLPSTSYFDNLGRAYKVKSNTYNANKYQYAITQFDEFGRTHKQSIPLSTETVTATQWQTSEFDILGRTISQTTPSFNGSALTVTTTYDKYSQTQVHSDGTKKVKKVSTFNVAGELVNTIDNADAADGATASSIAFTYDAYGKLLTTTDSLLNVIQNTYDSAGNKITMNDPDKGLWTYKYNAFGELKWQESGNKTVTWFNYDTLGRVIQRIDNATGASESRCFMFDGLYQGAKDSERVVKGASCRVDSKVVFEKQYGYDTLARLESTTTDIYHDDAPTVSQYQRNYYDGLSRVYMSQLSNDYAVGYQFNANGIKTSEHSLEFDAASNTVNVTELKKIVAVNYRGQVTEEQFLGNQTIKHNFDANTGLEKGFSTLGIANGSVLGELNASYAYNAFGQLKQRDINSLYDATRTDEYQYDGLNRLKQTAMRYGAQAGADNYYCYDAIGNMLQKEGAKACDAKTNHFSYGNTARSKGNAGPHALRTDTNTGRNFSYDNNGNLQTDGNRNFIYSAFDKVTQISQNANMQVNFRYGAGLSRYFRKDTYLAGNGAGLDTEGERKDTQTHYFGAFERIQKLSDNGNAQLSYQYAVGNIMITKDVGTGVISRKLMVRDHLGSVLAVTSNAKVVQAFYYKAFGEQVDMTENAFGPYKRYARQGYTGHEMLNGLNVIHMNGRIYDPTLGRFLQADPNIQAPSNSQSYNRYSYVLNNPMSYTDPSGYFFKALGKFVKKYGRMIVAAVAAYYTFGLATGWVAAAQLSAGAAALGGAAAGFVSGAIMTGSLKGAATGALTGAVMGGIGASFSGAEGFLASGAVGGVMSDLQGGKFGHGFWSAGLGSATGGQYSSNAPVQVLVAAVVGGTISKLTGGKFANGAVGAAFAAALRADWGDKLNKKSPYSSGPVNLTEEQLNDINAKIKELQISLDKKNNSGGFLTMDDAAKWYHNNIQSLSEKYDMEIGARIFKNDMYYDLETKLTSTRYFSGNITTNYAHNVTTISNSTFGSFSPIAEWHSHGHSNVSYTMPTDVADVDSKVISAAYLSTGEYNSSTALWKYTGSVTKMCGKKC</sequence>
<feature type="chain" id="PRO_5011761456" evidence="6">
    <location>
        <begin position="31"/>
        <end position="2573"/>
    </location>
</feature>
<evidence type="ECO:0000259" key="7">
    <source>
        <dbReference type="Pfam" id="PF12256"/>
    </source>
</evidence>
<gene>
    <name evidence="8" type="ORF">SAMN02745724_02841</name>
</gene>
<dbReference type="InterPro" id="IPR006530">
    <property type="entry name" value="YD"/>
</dbReference>
<dbReference type="PANTHER" id="PTHR32305">
    <property type="match status" value="1"/>
</dbReference>
<dbReference type="NCBIfam" id="TIGR03696">
    <property type="entry name" value="Rhs_assc_core"/>
    <property type="match status" value="1"/>
</dbReference>
<dbReference type="Pfam" id="PF03534">
    <property type="entry name" value="SpvB"/>
    <property type="match status" value="1"/>
</dbReference>
<dbReference type="GO" id="GO:0005576">
    <property type="term" value="C:extracellular region"/>
    <property type="evidence" value="ECO:0007669"/>
    <property type="project" value="UniProtKB-SubCell"/>
</dbReference>
<dbReference type="OrthoDB" id="6277267at2"/>
<proteinExistence type="predicted"/>
<feature type="domain" description="Insecticide toxin TcdB middle/N-terminal" evidence="7">
    <location>
        <begin position="1030"/>
        <end position="1168"/>
    </location>
</feature>
<dbReference type="Pfam" id="PF12256">
    <property type="entry name" value="TcdB_toxin_midN"/>
    <property type="match status" value="1"/>
</dbReference>
<dbReference type="InterPro" id="IPR022045">
    <property type="entry name" value="TcdB_toxin_mid/N"/>
</dbReference>
<dbReference type="Proteomes" id="UP000198862">
    <property type="component" value="Unassembled WGS sequence"/>
</dbReference>
<dbReference type="Gene3D" id="2.180.10.10">
    <property type="entry name" value="RHS repeat-associated core"/>
    <property type="match status" value="2"/>
</dbReference>
<evidence type="ECO:0000256" key="3">
    <source>
        <dbReference type="ARBA" id="ARBA00023026"/>
    </source>
</evidence>
<evidence type="ECO:0000256" key="2">
    <source>
        <dbReference type="ARBA" id="ARBA00022525"/>
    </source>
</evidence>
<keyword evidence="2" id="KW-0964">Secreted</keyword>
<feature type="signal peptide" evidence="6">
    <location>
        <begin position="1"/>
        <end position="30"/>
    </location>
</feature>
<dbReference type="EMBL" id="FOLO01000022">
    <property type="protein sequence ID" value="SFC89679.1"/>
    <property type="molecule type" value="Genomic_DNA"/>
</dbReference>